<evidence type="ECO:0000256" key="1">
    <source>
        <dbReference type="ARBA" id="ARBA00006432"/>
    </source>
</evidence>
<dbReference type="InterPro" id="IPR045851">
    <property type="entry name" value="AMP-bd_C_sf"/>
</dbReference>
<dbReference type="Pfam" id="PF23562">
    <property type="entry name" value="AMP-binding_C_3"/>
    <property type="match status" value="1"/>
</dbReference>
<keyword evidence="4" id="KW-0443">Lipid metabolism</keyword>
<dbReference type="EMBL" id="CP002000">
    <property type="protein sequence ID" value="ADJ48952.1"/>
    <property type="molecule type" value="Genomic_DNA"/>
</dbReference>
<proteinExistence type="inferred from homology"/>
<dbReference type="PANTHER" id="PTHR43272">
    <property type="entry name" value="LONG-CHAIN-FATTY-ACID--COA LIGASE"/>
    <property type="match status" value="1"/>
</dbReference>
<dbReference type="AlphaFoldDB" id="A0A0H3DFG3"/>
<evidence type="ECO:0000313" key="7">
    <source>
        <dbReference type="EMBL" id="ADJ48952.1"/>
    </source>
</evidence>
<keyword evidence="2" id="KW-0436">Ligase</keyword>
<dbReference type="Proteomes" id="UP000000328">
    <property type="component" value="Chromosome"/>
</dbReference>
<dbReference type="InterPro" id="IPR042099">
    <property type="entry name" value="ANL_N_sf"/>
</dbReference>
<evidence type="ECO:0000256" key="4">
    <source>
        <dbReference type="ARBA" id="ARBA00023098"/>
    </source>
</evidence>
<name>A0A0H3DFG3_AMYMU</name>
<organism evidence="7 8">
    <name type="scientific">Amycolatopsis mediterranei (strain U-32)</name>
    <dbReference type="NCBI Taxonomy" id="749927"/>
    <lineage>
        <taxon>Bacteria</taxon>
        <taxon>Bacillati</taxon>
        <taxon>Actinomycetota</taxon>
        <taxon>Actinomycetes</taxon>
        <taxon>Pseudonocardiales</taxon>
        <taxon>Pseudonocardiaceae</taxon>
        <taxon>Amycolatopsis</taxon>
    </lineage>
</organism>
<keyword evidence="3" id="KW-0276">Fatty acid metabolism</keyword>
<sequence length="204" mass="22283">MMRGYRNDPGATHDAIDSTGWLHTGDIVSVDRDGHLRIVDRKKDLIITEAGKNIAPAAVESAIEAASPLIGTVVAVGDQRPYLTALIVLDRTAAAAYAAEHGLNPVPEALARSPRLIEAIAADLAEGNRQLSRVEQVKRFRVLPVYWEASSDELTSTLKLKRRNVTEKYAGEISELYAGNPGPDVHQLNGSDRRLGLERQRQNT</sequence>
<comment type="similarity">
    <text evidence="1">Belongs to the ATP-dependent AMP-binding enzyme family.</text>
</comment>
<dbReference type="PATRIC" id="fig|749927.5.peg.7523"/>
<dbReference type="GO" id="GO:0016020">
    <property type="term" value="C:membrane"/>
    <property type="evidence" value="ECO:0007669"/>
    <property type="project" value="TreeGrafter"/>
</dbReference>
<accession>A0A0H3DFG3</accession>
<evidence type="ECO:0000256" key="6">
    <source>
        <dbReference type="ARBA" id="ARBA00032875"/>
    </source>
</evidence>
<evidence type="ECO:0000256" key="5">
    <source>
        <dbReference type="ARBA" id="ARBA00024484"/>
    </source>
</evidence>
<dbReference type="SUPFAM" id="SSF56801">
    <property type="entry name" value="Acetyl-CoA synthetase-like"/>
    <property type="match status" value="1"/>
</dbReference>
<dbReference type="HOGENOM" id="CLU_000022_45_0_11"/>
<dbReference type="Gene3D" id="3.40.50.12780">
    <property type="entry name" value="N-terminal domain of ligase-like"/>
    <property type="match status" value="1"/>
</dbReference>
<dbReference type="PANTHER" id="PTHR43272:SF32">
    <property type="entry name" value="AMP-DEPENDENT SYNTHETASE_LIGASE DOMAIN-CONTAINING PROTEIN"/>
    <property type="match status" value="1"/>
</dbReference>
<dbReference type="Gene3D" id="3.30.300.30">
    <property type="match status" value="1"/>
</dbReference>
<dbReference type="OrthoDB" id="9803968at2"/>
<comment type="catalytic activity">
    <reaction evidence="5">
        <text>a long-chain fatty acid + ATP + CoA = a long-chain fatty acyl-CoA + AMP + diphosphate</text>
        <dbReference type="Rhea" id="RHEA:15421"/>
        <dbReference type="ChEBI" id="CHEBI:30616"/>
        <dbReference type="ChEBI" id="CHEBI:33019"/>
        <dbReference type="ChEBI" id="CHEBI:57287"/>
        <dbReference type="ChEBI" id="CHEBI:57560"/>
        <dbReference type="ChEBI" id="CHEBI:83139"/>
        <dbReference type="ChEBI" id="CHEBI:456215"/>
        <dbReference type="EC" id="6.2.1.3"/>
    </reaction>
    <physiologicalReaction direction="left-to-right" evidence="5">
        <dbReference type="Rhea" id="RHEA:15422"/>
    </physiologicalReaction>
</comment>
<gene>
    <name evidence="7" type="ordered locus">AMED_7235</name>
</gene>
<protein>
    <recommendedName>
        <fullName evidence="6">Acyl-CoA synthetase</fullName>
    </recommendedName>
</protein>
<dbReference type="GO" id="GO:0004467">
    <property type="term" value="F:long-chain fatty acid-CoA ligase activity"/>
    <property type="evidence" value="ECO:0007669"/>
    <property type="project" value="UniProtKB-EC"/>
</dbReference>
<dbReference type="eggNOG" id="COG1022">
    <property type="taxonomic scope" value="Bacteria"/>
</dbReference>
<reference evidence="7 8" key="1">
    <citation type="journal article" date="2010" name="Cell Res.">
        <title>Complete genome sequence of the rifamycin SV-producing Amycolatopsis mediterranei U32 revealed its genetic characteristics in phylogeny and metabolism.</title>
        <authorList>
            <person name="Zhao W."/>
            <person name="Zhong Y."/>
            <person name="Yuan H."/>
            <person name="Wang J."/>
            <person name="Zheng H."/>
            <person name="Wang Y."/>
            <person name="Cen X."/>
            <person name="Xu F."/>
            <person name="Bai J."/>
            <person name="Han X."/>
            <person name="Lu G."/>
            <person name="Zhu Y."/>
            <person name="Shao Z."/>
            <person name="Yan H."/>
            <person name="Li C."/>
            <person name="Peng N."/>
            <person name="Zhang Z."/>
            <person name="Zhang Y."/>
            <person name="Lin W."/>
            <person name="Fan Y."/>
            <person name="Qin Z."/>
            <person name="Hu Y."/>
            <person name="Zhu B."/>
            <person name="Wang S."/>
            <person name="Ding X."/>
            <person name="Zhao G.P."/>
        </authorList>
    </citation>
    <scope>NUCLEOTIDE SEQUENCE [LARGE SCALE GENOMIC DNA]</scope>
    <source>
        <strain evidence="8">U-32</strain>
    </source>
</reference>
<dbReference type="KEGG" id="amd:AMED_7235"/>
<evidence type="ECO:0000256" key="2">
    <source>
        <dbReference type="ARBA" id="ARBA00022598"/>
    </source>
</evidence>
<evidence type="ECO:0000256" key="3">
    <source>
        <dbReference type="ARBA" id="ARBA00022832"/>
    </source>
</evidence>
<evidence type="ECO:0000313" key="8">
    <source>
        <dbReference type="Proteomes" id="UP000000328"/>
    </source>
</evidence>